<evidence type="ECO:0000313" key="3">
    <source>
        <dbReference type="Proteomes" id="UP000035159"/>
    </source>
</evidence>
<name>A0A0G2ZD22_9BACT</name>
<evidence type="ECO:0008006" key="4">
    <source>
        <dbReference type="Google" id="ProtNLM"/>
    </source>
</evidence>
<feature type="transmembrane region" description="Helical" evidence="1">
    <location>
        <begin position="87"/>
        <end position="108"/>
    </location>
</feature>
<feature type="transmembrane region" description="Helical" evidence="1">
    <location>
        <begin position="51"/>
        <end position="75"/>
    </location>
</feature>
<proteinExistence type="predicted"/>
<gene>
    <name evidence="2" type="ORF">IX53_06005</name>
</gene>
<dbReference type="Proteomes" id="UP000035159">
    <property type="component" value="Chromosome"/>
</dbReference>
<dbReference type="OrthoDB" id="1115879at2"/>
<accession>A0A0G2ZD22</accession>
<keyword evidence="1" id="KW-0812">Transmembrane</keyword>
<evidence type="ECO:0000256" key="1">
    <source>
        <dbReference type="SAM" id="Phobius"/>
    </source>
</evidence>
<reference evidence="2 3" key="1">
    <citation type="submission" date="2015-04" db="EMBL/GenBank/DDBJ databases">
        <title>Complete Genome Sequence of Kosmotoga pacifica SLHLJ1.</title>
        <authorList>
            <person name="Jiang L.J."/>
            <person name="Shao Z.Z."/>
            <person name="Jebbar M."/>
        </authorList>
    </citation>
    <scope>NUCLEOTIDE SEQUENCE [LARGE SCALE GENOMIC DNA]</scope>
    <source>
        <strain evidence="2 3">SLHLJ1</strain>
    </source>
</reference>
<feature type="transmembrane region" description="Helical" evidence="1">
    <location>
        <begin position="12"/>
        <end position="31"/>
    </location>
</feature>
<dbReference type="AlphaFoldDB" id="A0A0G2ZD22"/>
<dbReference type="STRING" id="1330330.IX53_06005"/>
<keyword evidence="3" id="KW-1185">Reference proteome</keyword>
<keyword evidence="1" id="KW-1133">Transmembrane helix</keyword>
<dbReference type="KEGG" id="kpf:IX53_06005"/>
<sequence>MSLYIDFVTKYPFLSAIIQFAILGTLGEIVATKISGREKLRGPSLLYKALIWAFLAIPIKIAFIGFEGFVVALILHGLLPESASSGLWNAFSRSVTMNLQFGPFLVLLHRALDNLFSGESNWRNIDKSLYSLLWFWIPAHTVTFMLPREYQIGMAALWSFSLGLILSYFAKSKKGSEENVRPSV</sequence>
<keyword evidence="1" id="KW-0472">Membrane</keyword>
<organism evidence="2 3">
    <name type="scientific">Kosmotoga pacifica</name>
    <dbReference type="NCBI Taxonomy" id="1330330"/>
    <lineage>
        <taxon>Bacteria</taxon>
        <taxon>Thermotogati</taxon>
        <taxon>Thermotogota</taxon>
        <taxon>Thermotogae</taxon>
        <taxon>Kosmotogales</taxon>
        <taxon>Kosmotogaceae</taxon>
        <taxon>Kosmotoga</taxon>
    </lineage>
</organism>
<dbReference type="PATRIC" id="fig|1330330.3.peg.1216"/>
<dbReference type="EMBL" id="CP011232">
    <property type="protein sequence ID" value="AKI97444.1"/>
    <property type="molecule type" value="Genomic_DNA"/>
</dbReference>
<evidence type="ECO:0000313" key="2">
    <source>
        <dbReference type="EMBL" id="AKI97444.1"/>
    </source>
</evidence>
<feature type="transmembrane region" description="Helical" evidence="1">
    <location>
        <begin position="129"/>
        <end position="146"/>
    </location>
</feature>
<protein>
    <recommendedName>
        <fullName evidence="4">Mpv17/PMP22</fullName>
    </recommendedName>
</protein>
<dbReference type="RefSeq" id="WP_047754578.1">
    <property type="nucleotide sequence ID" value="NZ_CAJUHA010000011.1"/>
</dbReference>
<feature type="transmembrane region" description="Helical" evidence="1">
    <location>
        <begin position="152"/>
        <end position="170"/>
    </location>
</feature>